<dbReference type="Gene3D" id="3.30.160.60">
    <property type="entry name" value="Classic Zinc Finger"/>
    <property type="match status" value="1"/>
</dbReference>
<dbReference type="GO" id="GO:0006355">
    <property type="term" value="P:regulation of DNA-templated transcription"/>
    <property type="evidence" value="ECO:0007669"/>
    <property type="project" value="InterPro"/>
</dbReference>
<dbReference type="InterPro" id="IPR013087">
    <property type="entry name" value="Znf_C2H2_type"/>
</dbReference>
<organism evidence="4 5">
    <name type="scientific">Cuscuta epithymum</name>
    <dbReference type="NCBI Taxonomy" id="186058"/>
    <lineage>
        <taxon>Eukaryota</taxon>
        <taxon>Viridiplantae</taxon>
        <taxon>Streptophyta</taxon>
        <taxon>Embryophyta</taxon>
        <taxon>Tracheophyta</taxon>
        <taxon>Spermatophyta</taxon>
        <taxon>Magnoliopsida</taxon>
        <taxon>eudicotyledons</taxon>
        <taxon>Gunneridae</taxon>
        <taxon>Pentapetalae</taxon>
        <taxon>asterids</taxon>
        <taxon>lamiids</taxon>
        <taxon>Solanales</taxon>
        <taxon>Convolvulaceae</taxon>
        <taxon>Cuscuteae</taxon>
        <taxon>Cuscuta</taxon>
        <taxon>Cuscuta subgen. Cuscuta</taxon>
    </lineage>
</organism>
<keyword evidence="1" id="KW-0862">Zinc</keyword>
<evidence type="ECO:0000313" key="5">
    <source>
        <dbReference type="Proteomes" id="UP001152523"/>
    </source>
</evidence>
<keyword evidence="1" id="KW-0863">Zinc-finger</keyword>
<dbReference type="PANTHER" id="PTHR46326:SF8">
    <property type="entry name" value="C2H2-LIKE ZINC FINGER PROTEIN"/>
    <property type="match status" value="1"/>
</dbReference>
<keyword evidence="1" id="KW-0479">Metal-binding</keyword>
<dbReference type="SMART" id="SM00355">
    <property type="entry name" value="ZnF_C2H2"/>
    <property type="match status" value="3"/>
</dbReference>
<evidence type="ECO:0000313" key="4">
    <source>
        <dbReference type="EMBL" id="CAH9084488.1"/>
    </source>
</evidence>
<feature type="compositionally biased region" description="Low complexity" evidence="2">
    <location>
        <begin position="50"/>
        <end position="59"/>
    </location>
</feature>
<reference evidence="4" key="1">
    <citation type="submission" date="2022-07" db="EMBL/GenBank/DDBJ databases">
        <authorList>
            <person name="Macas J."/>
            <person name="Novak P."/>
            <person name="Neumann P."/>
        </authorList>
    </citation>
    <scope>NUCLEOTIDE SEQUENCE</scope>
</reference>
<sequence length="292" mass="31635">MEKFRCKLCSKQFVNGKALGGHMRSHLAALPLPPKTPPPLQDSGDCGGRSESTLSLCSEGEGEEKGGGSYGLRENPRKSSRWVDPEFFDRESESESTRLSTRRRSKRARRIFFAQADGGGEKGKGKVPESPESVLSSFSGEEEIARCLMMMSQDVWGSPETKGRQEKFQCEVCWKQFKSSQALGSHKTTHRKGESEEKPRNIGVKVHDQKMHECPFCKRVFGSGQALGGHKRSHLFSPPTEKAACSGSASGSGSGSGSGSCSSKLMIDLNLPAPMEDDDVSAVSDANAVKNS</sequence>
<name>A0AAV0CSH9_9ASTE</name>
<keyword evidence="5" id="KW-1185">Reference proteome</keyword>
<feature type="region of interest" description="Disordered" evidence="2">
    <location>
        <begin position="28"/>
        <end position="135"/>
    </location>
</feature>
<protein>
    <recommendedName>
        <fullName evidence="3">C2H2-type domain-containing protein</fullName>
    </recommendedName>
</protein>
<dbReference type="Proteomes" id="UP001152523">
    <property type="component" value="Unassembled WGS sequence"/>
</dbReference>
<dbReference type="GO" id="GO:0008270">
    <property type="term" value="F:zinc ion binding"/>
    <property type="evidence" value="ECO:0007669"/>
    <property type="project" value="UniProtKB-KW"/>
</dbReference>
<dbReference type="PANTHER" id="PTHR46326">
    <property type="entry name" value="ZINC FINGER PROTEIN ZAT1-RELATED"/>
    <property type="match status" value="1"/>
</dbReference>
<feature type="compositionally biased region" description="Basic residues" evidence="2">
    <location>
        <begin position="100"/>
        <end position="110"/>
    </location>
</feature>
<evidence type="ECO:0000256" key="2">
    <source>
        <dbReference type="SAM" id="MobiDB-lite"/>
    </source>
</evidence>
<dbReference type="PROSITE" id="PS50157">
    <property type="entry name" value="ZINC_FINGER_C2H2_2"/>
    <property type="match status" value="3"/>
</dbReference>
<dbReference type="Pfam" id="PF13912">
    <property type="entry name" value="zf-C2H2_6"/>
    <property type="match status" value="3"/>
</dbReference>
<gene>
    <name evidence="4" type="ORF">CEPIT_LOCUS8908</name>
</gene>
<dbReference type="EMBL" id="CAMAPF010000046">
    <property type="protein sequence ID" value="CAH9084488.1"/>
    <property type="molecule type" value="Genomic_DNA"/>
</dbReference>
<feature type="compositionally biased region" description="Basic and acidic residues" evidence="2">
    <location>
        <begin position="119"/>
        <end position="129"/>
    </location>
</feature>
<evidence type="ECO:0000256" key="1">
    <source>
        <dbReference type="PROSITE-ProRule" id="PRU00042"/>
    </source>
</evidence>
<feature type="region of interest" description="Disordered" evidence="2">
    <location>
        <begin position="228"/>
        <end position="292"/>
    </location>
</feature>
<accession>A0AAV0CSH9</accession>
<feature type="compositionally biased region" description="Pro residues" evidence="2">
    <location>
        <begin position="31"/>
        <end position="40"/>
    </location>
</feature>
<feature type="compositionally biased region" description="Low complexity" evidence="2">
    <location>
        <begin position="281"/>
        <end position="292"/>
    </location>
</feature>
<comment type="caution">
    <text evidence="4">The sequence shown here is derived from an EMBL/GenBank/DDBJ whole genome shotgun (WGS) entry which is preliminary data.</text>
</comment>
<proteinExistence type="predicted"/>
<feature type="domain" description="C2H2-type" evidence="3">
    <location>
        <begin position="212"/>
        <end position="239"/>
    </location>
</feature>
<feature type="domain" description="C2H2-type" evidence="3">
    <location>
        <begin position="168"/>
        <end position="195"/>
    </location>
</feature>
<dbReference type="PROSITE" id="PS00028">
    <property type="entry name" value="ZINC_FINGER_C2H2_1"/>
    <property type="match status" value="3"/>
</dbReference>
<dbReference type="AlphaFoldDB" id="A0AAV0CSH9"/>
<evidence type="ECO:0000259" key="3">
    <source>
        <dbReference type="PROSITE" id="PS50157"/>
    </source>
</evidence>
<dbReference type="SUPFAM" id="SSF57667">
    <property type="entry name" value="beta-beta-alpha zinc fingers"/>
    <property type="match status" value="2"/>
</dbReference>
<dbReference type="InterPro" id="IPR036236">
    <property type="entry name" value="Znf_C2H2_sf"/>
</dbReference>
<feature type="domain" description="C2H2-type" evidence="3">
    <location>
        <begin position="4"/>
        <end position="31"/>
    </location>
</feature>
<feature type="compositionally biased region" description="Basic and acidic residues" evidence="2">
    <location>
        <begin position="74"/>
        <end position="96"/>
    </location>
</feature>
<dbReference type="InterPro" id="IPR044303">
    <property type="entry name" value="ZAT1/4/9"/>
</dbReference>